<gene>
    <name evidence="2" type="ORF">ACFSB2_05535</name>
</gene>
<dbReference type="Proteomes" id="UP001597079">
    <property type="component" value="Unassembled WGS sequence"/>
</dbReference>
<evidence type="ECO:0000256" key="1">
    <source>
        <dbReference type="SAM" id="MobiDB-lite"/>
    </source>
</evidence>
<dbReference type="PANTHER" id="PTHR35586:SF1">
    <property type="entry name" value="SLL1691 PROTEIN"/>
    <property type="match status" value="1"/>
</dbReference>
<accession>A0ABW4JCR7</accession>
<protein>
    <submittedName>
        <fullName evidence="2">Rpn family recombination-promoting nuclease/putative transposase</fullName>
    </submittedName>
</protein>
<keyword evidence="3" id="KW-1185">Reference proteome</keyword>
<dbReference type="RefSeq" id="WP_377941988.1">
    <property type="nucleotide sequence ID" value="NZ_JBHUCX010000018.1"/>
</dbReference>
<dbReference type="EMBL" id="JBHUCX010000018">
    <property type="protein sequence ID" value="MFD1674174.1"/>
    <property type="molecule type" value="Genomic_DNA"/>
</dbReference>
<evidence type="ECO:0000313" key="2">
    <source>
        <dbReference type="EMBL" id="MFD1674174.1"/>
    </source>
</evidence>
<feature type="compositionally biased region" description="Low complexity" evidence="1">
    <location>
        <begin position="236"/>
        <end position="255"/>
    </location>
</feature>
<dbReference type="PANTHER" id="PTHR35586">
    <property type="entry name" value="SLL1691 PROTEIN"/>
    <property type="match status" value="1"/>
</dbReference>
<evidence type="ECO:0000313" key="3">
    <source>
        <dbReference type="Proteomes" id="UP001597079"/>
    </source>
</evidence>
<name>A0ABW4JCR7_9BACL</name>
<comment type="caution">
    <text evidence="2">The sequence shown here is derived from an EMBL/GenBank/DDBJ whole genome shotgun (WGS) entry which is preliminary data.</text>
</comment>
<proteinExistence type="predicted"/>
<feature type="region of interest" description="Disordered" evidence="1">
    <location>
        <begin position="236"/>
        <end position="260"/>
    </location>
</feature>
<sequence>MPHQQNDIIMKKLTETFSHDALHIFGIEGVELSEALPTELSAVESRRIDMAWRTAAGEVFHLEFQTKRESTLHRFLAYDVKLAWQYKTTVRTVVLYHQGVLHAPVALDIGTAQYHVENVYLGNFDGDGVLDSVEQDIACGQWTPNDRVQLSLALNMRFSRRTKEQAIDKVLALVERIPEPEERDLVCAALIGLTERALSESEWLRMKKEMMKMSEMAQEIYDDGRREGLQEGHQVGLQEGRQAGLQEGRQAGLQEGRQEGRQQEKLDIARRLLRDGLAVDYVAKCLQLSVDEINALKQQLDK</sequence>
<organism evidence="2 3">
    <name type="scientific">Alicyclobacillus fodiniaquatilis</name>
    <dbReference type="NCBI Taxonomy" id="1661150"/>
    <lineage>
        <taxon>Bacteria</taxon>
        <taxon>Bacillati</taxon>
        <taxon>Bacillota</taxon>
        <taxon>Bacilli</taxon>
        <taxon>Bacillales</taxon>
        <taxon>Alicyclobacillaceae</taxon>
        <taxon>Alicyclobacillus</taxon>
    </lineage>
</organism>
<reference evidence="3" key="1">
    <citation type="journal article" date="2019" name="Int. J. Syst. Evol. Microbiol.">
        <title>The Global Catalogue of Microorganisms (GCM) 10K type strain sequencing project: providing services to taxonomists for standard genome sequencing and annotation.</title>
        <authorList>
            <consortium name="The Broad Institute Genomics Platform"/>
            <consortium name="The Broad Institute Genome Sequencing Center for Infectious Disease"/>
            <person name="Wu L."/>
            <person name="Ma J."/>
        </authorList>
    </citation>
    <scope>NUCLEOTIDE SEQUENCE [LARGE SCALE GENOMIC DNA]</scope>
    <source>
        <strain evidence="3">CGMCC 1.12286</strain>
    </source>
</reference>